<feature type="signal peptide" evidence="7">
    <location>
        <begin position="1"/>
        <end position="29"/>
    </location>
</feature>
<accession>A0A452SZ49</accession>
<keyword evidence="3" id="KW-0964">Secreted</keyword>
<dbReference type="GO" id="GO:0001530">
    <property type="term" value="F:lipopolysaccharide binding"/>
    <property type="evidence" value="ECO:0007669"/>
    <property type="project" value="TreeGrafter"/>
</dbReference>
<sequence length="229" mass="25406">METQRDSPSLARWSLLLLLLGLVITPAASRTLTYREAVLRVVDSLNQQSSEENFYRLLQLDSQPEGDENPDIPKPVSFTMKETVCPKTTQKPLEECDFKDNGLVKRCNGTVTLDADRSYYDINCDEVSVPFWIGGVDGVAVHRTSYGPINHCGIQAEKAPPALGFSLNLSLRSPGLSLQSLRTVVLKSVVLRTWEFVRNANSWAPLRTTESDSGVGPSNLYFNKPARGF</sequence>
<dbReference type="GO" id="GO:0050829">
    <property type="term" value="P:defense response to Gram-negative bacterium"/>
    <property type="evidence" value="ECO:0007669"/>
    <property type="project" value="TreeGrafter"/>
</dbReference>
<dbReference type="Ensembl" id="ENSUMAT00000001038.1">
    <property type="protein sequence ID" value="ENSUMAP00000000782.1"/>
    <property type="gene ID" value="ENSUMAG00000000848.1"/>
</dbReference>
<dbReference type="PANTHER" id="PTHR10206:SF2">
    <property type="entry name" value="CATHELICIDIN ANTIMICROBIAL PEPTIDE"/>
    <property type="match status" value="1"/>
</dbReference>
<name>A0A452SZ49_URSMA</name>
<keyword evidence="4" id="KW-0929">Antimicrobial</keyword>
<gene>
    <name evidence="8" type="primary">CAMP</name>
</gene>
<dbReference type="GO" id="GO:0045087">
    <property type="term" value="P:innate immune response"/>
    <property type="evidence" value="ECO:0007669"/>
    <property type="project" value="TreeGrafter"/>
</dbReference>
<protein>
    <submittedName>
        <fullName evidence="8">Cathelicidin antimicrobial peptide</fullName>
    </submittedName>
</protein>
<evidence type="ECO:0000256" key="4">
    <source>
        <dbReference type="ARBA" id="ARBA00022529"/>
    </source>
</evidence>
<evidence type="ECO:0000256" key="1">
    <source>
        <dbReference type="ARBA" id="ARBA00004613"/>
    </source>
</evidence>
<evidence type="ECO:0000313" key="8">
    <source>
        <dbReference type="Ensembl" id="ENSUMAP00000000782"/>
    </source>
</evidence>
<dbReference type="InterPro" id="IPR001894">
    <property type="entry name" value="Cathelicidin-like"/>
</dbReference>
<evidence type="ECO:0000256" key="7">
    <source>
        <dbReference type="SAM" id="SignalP"/>
    </source>
</evidence>
<dbReference type="GO" id="GO:0061844">
    <property type="term" value="P:antimicrobial humoral immune response mediated by antimicrobial peptide"/>
    <property type="evidence" value="ECO:0007669"/>
    <property type="project" value="TreeGrafter"/>
</dbReference>
<evidence type="ECO:0000256" key="2">
    <source>
        <dbReference type="ARBA" id="ARBA00005320"/>
    </source>
</evidence>
<dbReference type="GO" id="GO:0005615">
    <property type="term" value="C:extracellular space"/>
    <property type="evidence" value="ECO:0007669"/>
    <property type="project" value="TreeGrafter"/>
</dbReference>
<evidence type="ECO:0000256" key="6">
    <source>
        <dbReference type="ARBA" id="ARBA00023157"/>
    </source>
</evidence>
<proteinExistence type="inferred from homology"/>
<dbReference type="AlphaFoldDB" id="A0A452SZ49"/>
<dbReference type="InterPro" id="IPR046350">
    <property type="entry name" value="Cystatin_sf"/>
</dbReference>
<comment type="subcellular location">
    <subcellularLocation>
        <location evidence="1">Secreted</location>
    </subcellularLocation>
</comment>
<dbReference type="Gene3D" id="3.10.450.10">
    <property type="match status" value="1"/>
</dbReference>
<keyword evidence="7" id="KW-0732">Signal</keyword>
<dbReference type="GeneTree" id="ENSGT00390000000410"/>
<dbReference type="FunFam" id="3.10.450.10:FF:000003">
    <property type="entry name" value="Cathelicidin antimicrobial peptide"/>
    <property type="match status" value="1"/>
</dbReference>
<dbReference type="Pfam" id="PF00666">
    <property type="entry name" value="Cathelicidins"/>
    <property type="match status" value="1"/>
</dbReference>
<evidence type="ECO:0000256" key="3">
    <source>
        <dbReference type="ARBA" id="ARBA00022525"/>
    </source>
</evidence>
<evidence type="ECO:0000256" key="5">
    <source>
        <dbReference type="ARBA" id="ARBA00023022"/>
    </source>
</evidence>
<comment type="similarity">
    <text evidence="2">Belongs to the cathelicidin family.</text>
</comment>
<dbReference type="PANTHER" id="PTHR10206">
    <property type="entry name" value="CATHELICIDIN"/>
    <property type="match status" value="1"/>
</dbReference>
<keyword evidence="5" id="KW-0044">Antibiotic</keyword>
<feature type="chain" id="PRO_5019110256" evidence="7">
    <location>
        <begin position="30"/>
        <end position="229"/>
    </location>
</feature>
<dbReference type="GO" id="GO:0050830">
    <property type="term" value="P:defense response to Gram-positive bacterium"/>
    <property type="evidence" value="ECO:0007669"/>
    <property type="project" value="TreeGrafter"/>
</dbReference>
<dbReference type="SUPFAM" id="SSF54403">
    <property type="entry name" value="Cystatin/monellin"/>
    <property type="match status" value="1"/>
</dbReference>
<organism evidence="8">
    <name type="scientific">Ursus maritimus</name>
    <name type="common">Polar bear</name>
    <name type="synonym">Thalarctos maritimus</name>
    <dbReference type="NCBI Taxonomy" id="29073"/>
    <lineage>
        <taxon>Eukaryota</taxon>
        <taxon>Metazoa</taxon>
        <taxon>Chordata</taxon>
        <taxon>Craniata</taxon>
        <taxon>Vertebrata</taxon>
        <taxon>Euteleostomi</taxon>
        <taxon>Mammalia</taxon>
        <taxon>Eutheria</taxon>
        <taxon>Laurasiatheria</taxon>
        <taxon>Carnivora</taxon>
        <taxon>Caniformia</taxon>
        <taxon>Ursidae</taxon>
        <taxon>Ursus</taxon>
    </lineage>
</organism>
<keyword evidence="6" id="KW-1015">Disulfide bond</keyword>
<reference evidence="8" key="1">
    <citation type="submission" date="2019-03" db="UniProtKB">
        <authorList>
            <consortium name="Ensembl"/>
        </authorList>
    </citation>
    <scope>IDENTIFICATION</scope>
</reference>